<organism evidence="3 4">
    <name type="scientific">Sphingomonas turrisvirgatae</name>
    <dbReference type="NCBI Taxonomy" id="1888892"/>
    <lineage>
        <taxon>Bacteria</taxon>
        <taxon>Pseudomonadati</taxon>
        <taxon>Pseudomonadota</taxon>
        <taxon>Alphaproteobacteria</taxon>
        <taxon>Sphingomonadales</taxon>
        <taxon>Sphingomonadaceae</taxon>
        <taxon>Sphingomonas</taxon>
    </lineage>
</organism>
<dbReference type="GO" id="GO:0016829">
    <property type="term" value="F:lyase activity"/>
    <property type="evidence" value="ECO:0007669"/>
    <property type="project" value="UniProtKB-KW"/>
</dbReference>
<dbReference type="Gene3D" id="2.30.130.110">
    <property type="match status" value="1"/>
</dbReference>
<proteinExistence type="predicted"/>
<dbReference type="InterPro" id="IPR044144">
    <property type="entry name" value="SAF_UxaA/GarD"/>
</dbReference>
<dbReference type="STRING" id="1888892.BFL28_05405"/>
<accession>A0A1E3LTC6</accession>
<reference evidence="3 4" key="1">
    <citation type="submission" date="2016-08" db="EMBL/GenBank/DDBJ databases">
        <title>Draft genome of the agarase producing Sphingomonas sp. MCT13.</title>
        <authorList>
            <person name="D'Andrea M.M."/>
            <person name="Rossolini G.M."/>
            <person name="Thaller M.C."/>
        </authorList>
    </citation>
    <scope>NUCLEOTIDE SEQUENCE [LARGE SCALE GENOMIC DNA]</scope>
    <source>
        <strain evidence="3 4">MCT13</strain>
    </source>
</reference>
<dbReference type="PANTHER" id="PTHR30536:SF5">
    <property type="entry name" value="ALTRONATE DEHYDRATASE"/>
    <property type="match status" value="1"/>
</dbReference>
<dbReference type="GO" id="GO:0019698">
    <property type="term" value="P:D-galacturonate catabolic process"/>
    <property type="evidence" value="ECO:0007669"/>
    <property type="project" value="TreeGrafter"/>
</dbReference>
<keyword evidence="4" id="KW-1185">Reference proteome</keyword>
<dbReference type="PANTHER" id="PTHR30536">
    <property type="entry name" value="ALTRONATE/GALACTARATE DEHYDRATASE"/>
    <property type="match status" value="1"/>
</dbReference>
<comment type="caution">
    <text evidence="3">The sequence shown here is derived from an EMBL/GenBank/DDBJ whole genome shotgun (WGS) entry which is preliminary data.</text>
</comment>
<dbReference type="RefSeq" id="WP_069321701.1">
    <property type="nucleotide sequence ID" value="NZ_MDDS01000068.1"/>
</dbReference>
<dbReference type="SMART" id="SM00858">
    <property type="entry name" value="SAF"/>
    <property type="match status" value="1"/>
</dbReference>
<dbReference type="CDD" id="cd11613">
    <property type="entry name" value="SAF_AH_GD"/>
    <property type="match status" value="1"/>
</dbReference>
<sequence>MTTAFQVHADDNVATLLADAEREVRLVGGGTVALNEPIALGHKVALSDIAAGAAVGKYGIPIGTASVGIRMGDWVHLHNCASRFDERSGGFDGVTGASKDMVYE</sequence>
<protein>
    <recommendedName>
        <fullName evidence="2">SAF domain-containing protein</fullName>
    </recommendedName>
</protein>
<dbReference type="Pfam" id="PF08666">
    <property type="entry name" value="SAF"/>
    <property type="match status" value="1"/>
</dbReference>
<dbReference type="EMBL" id="MDDS01000068">
    <property type="protein sequence ID" value="ODP36435.1"/>
    <property type="molecule type" value="Genomic_DNA"/>
</dbReference>
<evidence type="ECO:0000313" key="3">
    <source>
        <dbReference type="EMBL" id="ODP36435.1"/>
    </source>
</evidence>
<evidence type="ECO:0000313" key="4">
    <source>
        <dbReference type="Proteomes" id="UP000094487"/>
    </source>
</evidence>
<keyword evidence="1" id="KW-0456">Lyase</keyword>
<dbReference type="InterPro" id="IPR013974">
    <property type="entry name" value="SAF"/>
</dbReference>
<dbReference type="OrthoDB" id="9804574at2"/>
<dbReference type="InterPro" id="IPR052172">
    <property type="entry name" value="UxaA_altronate/galactarate_dh"/>
</dbReference>
<dbReference type="Proteomes" id="UP000094487">
    <property type="component" value="Unassembled WGS sequence"/>
</dbReference>
<feature type="domain" description="SAF" evidence="2">
    <location>
        <begin position="11"/>
        <end position="81"/>
    </location>
</feature>
<name>A0A1E3LTC6_9SPHN</name>
<dbReference type="AlphaFoldDB" id="A0A1E3LTC6"/>
<evidence type="ECO:0000256" key="1">
    <source>
        <dbReference type="ARBA" id="ARBA00023239"/>
    </source>
</evidence>
<gene>
    <name evidence="3" type="ORF">BFL28_05405</name>
</gene>
<evidence type="ECO:0000259" key="2">
    <source>
        <dbReference type="SMART" id="SM00858"/>
    </source>
</evidence>